<accession>A0ABV0UX78</accession>
<proteinExistence type="predicted"/>
<name>A0ABV0UX78_9TELE</name>
<dbReference type="Proteomes" id="UP001482620">
    <property type="component" value="Unassembled WGS sequence"/>
</dbReference>
<reference evidence="1 2" key="1">
    <citation type="submission" date="2021-06" db="EMBL/GenBank/DDBJ databases">
        <authorList>
            <person name="Palmer J.M."/>
        </authorList>
    </citation>
    <scope>NUCLEOTIDE SEQUENCE [LARGE SCALE GENOMIC DNA]</scope>
    <source>
        <strain evidence="2">if_2019</strain>
        <tissue evidence="1">Muscle</tissue>
    </source>
</reference>
<evidence type="ECO:0000313" key="1">
    <source>
        <dbReference type="EMBL" id="MEQ2249780.1"/>
    </source>
</evidence>
<protein>
    <submittedName>
        <fullName evidence="1">Uncharacterized protein</fullName>
    </submittedName>
</protein>
<gene>
    <name evidence="1" type="ORF">ILYODFUR_032921</name>
</gene>
<dbReference type="EMBL" id="JAHRIQ010086576">
    <property type="protein sequence ID" value="MEQ2249780.1"/>
    <property type="molecule type" value="Genomic_DNA"/>
</dbReference>
<sequence>MPSKPAEKRPHVYVRNGFSFNPWGGEGLCCTASDSSHSGAVQPTSANILLETVMNPSSSDFMQPAHFHCTAHESPCPDKDFGQAWFRVSSAVLELKYTCAFIKPFFPNSCSF</sequence>
<keyword evidence="2" id="KW-1185">Reference proteome</keyword>
<evidence type="ECO:0000313" key="2">
    <source>
        <dbReference type="Proteomes" id="UP001482620"/>
    </source>
</evidence>
<comment type="caution">
    <text evidence="1">The sequence shown here is derived from an EMBL/GenBank/DDBJ whole genome shotgun (WGS) entry which is preliminary data.</text>
</comment>
<organism evidence="1 2">
    <name type="scientific">Ilyodon furcidens</name>
    <name type="common">goldbreast splitfin</name>
    <dbReference type="NCBI Taxonomy" id="33524"/>
    <lineage>
        <taxon>Eukaryota</taxon>
        <taxon>Metazoa</taxon>
        <taxon>Chordata</taxon>
        <taxon>Craniata</taxon>
        <taxon>Vertebrata</taxon>
        <taxon>Euteleostomi</taxon>
        <taxon>Actinopterygii</taxon>
        <taxon>Neopterygii</taxon>
        <taxon>Teleostei</taxon>
        <taxon>Neoteleostei</taxon>
        <taxon>Acanthomorphata</taxon>
        <taxon>Ovalentaria</taxon>
        <taxon>Atherinomorphae</taxon>
        <taxon>Cyprinodontiformes</taxon>
        <taxon>Goodeidae</taxon>
        <taxon>Ilyodon</taxon>
    </lineage>
</organism>